<protein>
    <recommendedName>
        <fullName evidence="3">Glutamyl-tRNA(Gln) amidotransferase subunit C, mitochondrial</fullName>
    </recommendedName>
</protein>
<dbReference type="InterPro" id="IPR036113">
    <property type="entry name" value="Asp/Glu-ADT_sf_sub_c"/>
</dbReference>
<dbReference type="EMBL" id="JBICBT010000941">
    <property type="protein sequence ID" value="KAL3091733.1"/>
    <property type="molecule type" value="Genomic_DNA"/>
</dbReference>
<accession>A0ABD2JMT6</accession>
<reference evidence="1 2" key="1">
    <citation type="submission" date="2024-10" db="EMBL/GenBank/DDBJ databases">
        <authorList>
            <person name="Kim D."/>
        </authorList>
    </citation>
    <scope>NUCLEOTIDE SEQUENCE [LARGE SCALE GENOMIC DNA]</scope>
    <source>
        <strain evidence="1">BH-2024</strain>
    </source>
</reference>
<dbReference type="PANTHER" id="PTHR15004:SF0">
    <property type="entry name" value="GLUTAMYL-TRNA(GLN) AMIDOTRANSFERASE SUBUNIT C, MITOCHONDRIAL"/>
    <property type="match status" value="1"/>
</dbReference>
<name>A0ABD2JMT6_9BILA</name>
<proteinExistence type="predicted"/>
<dbReference type="AlphaFoldDB" id="A0ABD2JMT6"/>
<comment type="caution">
    <text evidence="1">The sequence shown here is derived from an EMBL/GenBank/DDBJ whole genome shotgun (WGS) entry which is preliminary data.</text>
</comment>
<evidence type="ECO:0000313" key="1">
    <source>
        <dbReference type="EMBL" id="KAL3091733.1"/>
    </source>
</evidence>
<organism evidence="1 2">
    <name type="scientific">Heterodera trifolii</name>
    <dbReference type="NCBI Taxonomy" id="157864"/>
    <lineage>
        <taxon>Eukaryota</taxon>
        <taxon>Metazoa</taxon>
        <taxon>Ecdysozoa</taxon>
        <taxon>Nematoda</taxon>
        <taxon>Chromadorea</taxon>
        <taxon>Rhabditida</taxon>
        <taxon>Tylenchina</taxon>
        <taxon>Tylenchomorpha</taxon>
        <taxon>Tylenchoidea</taxon>
        <taxon>Heteroderidae</taxon>
        <taxon>Heteroderinae</taxon>
        <taxon>Heterodera</taxon>
    </lineage>
</organism>
<evidence type="ECO:0000313" key="2">
    <source>
        <dbReference type="Proteomes" id="UP001620626"/>
    </source>
</evidence>
<evidence type="ECO:0008006" key="3">
    <source>
        <dbReference type="Google" id="ProtNLM"/>
    </source>
</evidence>
<gene>
    <name evidence="1" type="ORF">niasHT_024315</name>
</gene>
<dbReference type="Pfam" id="PF02686">
    <property type="entry name" value="GatC"/>
    <property type="match status" value="1"/>
</dbReference>
<dbReference type="InterPro" id="IPR003837">
    <property type="entry name" value="GatC"/>
</dbReference>
<dbReference type="PANTHER" id="PTHR15004">
    <property type="entry name" value="GLUTAMYL-TRNA(GLN) AMIDOTRANSFERASE SUBUNIT C, MITOCHONDRIAL"/>
    <property type="match status" value="1"/>
</dbReference>
<keyword evidence="2" id="KW-1185">Reference proteome</keyword>
<dbReference type="SUPFAM" id="SSF141000">
    <property type="entry name" value="Glu-tRNAGln amidotransferase C subunit"/>
    <property type="match status" value="1"/>
</dbReference>
<sequence length="127" mass="14477">MLRHCILFSRAFCTVKSPPLELTKEVITKLERLSALQMQLPQESRNLAEDIQVAERIFEVNTEGVDPLHNIVDDFINCPVREDVSEHTSINETLANARKTFEGFFVSPSVGVEYKRRGKDGNKKTDK</sequence>
<dbReference type="Proteomes" id="UP001620626">
    <property type="component" value="Unassembled WGS sequence"/>
</dbReference>